<dbReference type="EMBL" id="CAETWZ010000009">
    <property type="protein sequence ID" value="CAB4367409.1"/>
    <property type="molecule type" value="Genomic_DNA"/>
</dbReference>
<sequence length="358" mass="38746">MTGSLHLVSLPLAPERFFASDNFSGAHPRYLAAIERANAGHVMAYGGDAITKSAVSMFQELCQADVDVLFTFNGTGSNIVALGSLLRSAESVICSEWAHINVDETGAPEHILGIKLHDVISPDAKVKPEHIVAASSALGNVHHVQPGVVSITQATELGTVYSIDEIRVICDTAHSFGMRVHLDGARISNATAALGGDAKTFRAMTFDAGVDAVSFGGTKNAMFGAEAVLLRRGVASDRSGFIRKQNTQLPSKMRYMAAQFVEALTDDLWLETARHANQMASRLYKALEDLTSLKMTPPAVNSLYPILPPDVKEQLQAWNFFWDWDLSRSQVRWMTSWDTSPADVDAFAAGVRAALLGR</sequence>
<dbReference type="GO" id="GO:0006520">
    <property type="term" value="P:amino acid metabolic process"/>
    <property type="evidence" value="ECO:0007669"/>
    <property type="project" value="InterPro"/>
</dbReference>
<dbReference type="PANTHER" id="PTHR48097:SF5">
    <property type="entry name" value="LOW SPECIFICITY L-THREONINE ALDOLASE"/>
    <property type="match status" value="1"/>
</dbReference>
<dbReference type="Gene3D" id="3.90.1150.10">
    <property type="entry name" value="Aspartate Aminotransferase, domain 1"/>
    <property type="match status" value="1"/>
</dbReference>
<dbReference type="GO" id="GO:0016829">
    <property type="term" value="F:lyase activity"/>
    <property type="evidence" value="ECO:0007669"/>
    <property type="project" value="InterPro"/>
</dbReference>
<dbReference type="PANTHER" id="PTHR48097">
    <property type="entry name" value="L-THREONINE ALDOLASE-RELATED"/>
    <property type="match status" value="1"/>
</dbReference>
<dbReference type="Gene3D" id="3.40.640.10">
    <property type="entry name" value="Type I PLP-dependent aspartate aminotransferase-like (Major domain)"/>
    <property type="match status" value="1"/>
</dbReference>
<dbReference type="InterPro" id="IPR015422">
    <property type="entry name" value="PyrdxlP-dep_Trfase_small"/>
</dbReference>
<evidence type="ECO:0000256" key="3">
    <source>
        <dbReference type="ARBA" id="ARBA00022898"/>
    </source>
</evidence>
<dbReference type="Pfam" id="PF01212">
    <property type="entry name" value="Beta_elim_lyase"/>
    <property type="match status" value="1"/>
</dbReference>
<comment type="similarity">
    <text evidence="2">Belongs to the threonine aldolase family.</text>
</comment>
<dbReference type="InterPro" id="IPR015424">
    <property type="entry name" value="PyrdxlP-dep_Trfase"/>
</dbReference>
<accession>A0A6J6AEZ9</accession>
<dbReference type="SUPFAM" id="SSF53383">
    <property type="entry name" value="PLP-dependent transferases"/>
    <property type="match status" value="1"/>
</dbReference>
<organism evidence="5">
    <name type="scientific">freshwater metagenome</name>
    <dbReference type="NCBI Taxonomy" id="449393"/>
    <lineage>
        <taxon>unclassified sequences</taxon>
        <taxon>metagenomes</taxon>
        <taxon>ecological metagenomes</taxon>
    </lineage>
</organism>
<proteinExistence type="inferred from homology"/>
<name>A0A6J6AEZ9_9ZZZZ</name>
<evidence type="ECO:0000259" key="4">
    <source>
        <dbReference type="Pfam" id="PF01212"/>
    </source>
</evidence>
<feature type="domain" description="Aromatic amino acid beta-eliminating lyase/threonine aldolase" evidence="4">
    <location>
        <begin position="18"/>
        <end position="302"/>
    </location>
</feature>
<evidence type="ECO:0000313" key="5">
    <source>
        <dbReference type="EMBL" id="CAB4367409.1"/>
    </source>
</evidence>
<comment type="cofactor">
    <cofactor evidence="1">
        <name>pyridoxal 5'-phosphate</name>
        <dbReference type="ChEBI" id="CHEBI:597326"/>
    </cofactor>
</comment>
<dbReference type="AlphaFoldDB" id="A0A6J6AEZ9"/>
<dbReference type="InterPro" id="IPR015421">
    <property type="entry name" value="PyrdxlP-dep_Trfase_major"/>
</dbReference>
<reference evidence="5" key="1">
    <citation type="submission" date="2020-05" db="EMBL/GenBank/DDBJ databases">
        <authorList>
            <person name="Chiriac C."/>
            <person name="Salcher M."/>
            <person name="Ghai R."/>
            <person name="Kavagutti S V."/>
        </authorList>
    </citation>
    <scope>NUCLEOTIDE SEQUENCE</scope>
</reference>
<evidence type="ECO:0000256" key="1">
    <source>
        <dbReference type="ARBA" id="ARBA00001933"/>
    </source>
</evidence>
<protein>
    <submittedName>
        <fullName evidence="5">Unannotated protein</fullName>
    </submittedName>
</protein>
<gene>
    <name evidence="5" type="ORF">UFOPK4179_00191</name>
</gene>
<dbReference type="InterPro" id="IPR001597">
    <property type="entry name" value="ArAA_b-elim_lyase/Thr_aldolase"/>
</dbReference>
<evidence type="ECO:0000256" key="2">
    <source>
        <dbReference type="ARBA" id="ARBA00006966"/>
    </source>
</evidence>
<keyword evidence="3" id="KW-0663">Pyridoxal phosphate</keyword>